<name>A0A176YIX7_9BRAD</name>
<evidence type="ECO:0000256" key="2">
    <source>
        <dbReference type="ARBA" id="ARBA00022448"/>
    </source>
</evidence>
<protein>
    <submittedName>
        <fullName evidence="10">ABC transporter permease</fullName>
    </submittedName>
</protein>
<evidence type="ECO:0000256" key="7">
    <source>
        <dbReference type="ARBA" id="ARBA00023136"/>
    </source>
</evidence>
<dbReference type="GO" id="GO:0005886">
    <property type="term" value="C:plasma membrane"/>
    <property type="evidence" value="ECO:0007669"/>
    <property type="project" value="UniProtKB-SubCell"/>
</dbReference>
<evidence type="ECO:0000256" key="3">
    <source>
        <dbReference type="ARBA" id="ARBA00022475"/>
    </source>
</evidence>
<evidence type="ECO:0000256" key="9">
    <source>
        <dbReference type="SAM" id="Phobius"/>
    </source>
</evidence>
<dbReference type="EMBL" id="LUUB01000074">
    <property type="protein sequence ID" value="OAF06684.1"/>
    <property type="molecule type" value="Genomic_DNA"/>
</dbReference>
<dbReference type="PANTHER" id="PTHR11795:SF442">
    <property type="entry name" value="ABC TRANSPORTER ATP-BINDING PROTEIN"/>
    <property type="match status" value="1"/>
</dbReference>
<dbReference type="InterPro" id="IPR052157">
    <property type="entry name" value="BCAA_transport_permease"/>
</dbReference>
<gene>
    <name evidence="10" type="ORF">AYJ54_19375</name>
</gene>
<comment type="subcellular location">
    <subcellularLocation>
        <location evidence="1">Cell membrane</location>
        <topology evidence="1">Multi-pass membrane protein</topology>
    </subcellularLocation>
</comment>
<accession>A0A176YIX7</accession>
<comment type="similarity">
    <text evidence="8">Belongs to the binding-protein-dependent transport system permease family. LivHM subfamily.</text>
</comment>
<feature type="transmembrane region" description="Helical" evidence="9">
    <location>
        <begin position="43"/>
        <end position="60"/>
    </location>
</feature>
<dbReference type="STRING" id="1505087.AYJ54_19375"/>
<keyword evidence="6 9" id="KW-1133">Transmembrane helix</keyword>
<keyword evidence="2" id="KW-0813">Transport</keyword>
<dbReference type="CDD" id="cd06582">
    <property type="entry name" value="TM_PBP1_LivH_like"/>
    <property type="match status" value="1"/>
</dbReference>
<dbReference type="AlphaFoldDB" id="A0A176YIX7"/>
<feature type="transmembrane region" description="Helical" evidence="9">
    <location>
        <begin position="66"/>
        <end position="87"/>
    </location>
</feature>
<feature type="transmembrane region" description="Helical" evidence="9">
    <location>
        <begin position="12"/>
        <end position="36"/>
    </location>
</feature>
<reference evidence="10 11" key="1">
    <citation type="submission" date="2016-03" db="EMBL/GenBank/DDBJ databases">
        <title>Draft Genome Sequence of the Strain BR 10245 (Bradyrhizobium sp.) isolated from nodules of Centrolobium paraense.</title>
        <authorList>
            <person name="Simoes-Araujo J.L.Sr."/>
            <person name="Barauna A.C."/>
            <person name="Silva K."/>
            <person name="Zilli J.E."/>
        </authorList>
    </citation>
    <scope>NUCLEOTIDE SEQUENCE [LARGE SCALE GENOMIC DNA]</scope>
    <source>
        <strain evidence="10 11">BR 10245</strain>
    </source>
</reference>
<evidence type="ECO:0000313" key="11">
    <source>
        <dbReference type="Proteomes" id="UP000076959"/>
    </source>
</evidence>
<evidence type="ECO:0000256" key="1">
    <source>
        <dbReference type="ARBA" id="ARBA00004651"/>
    </source>
</evidence>
<feature type="transmembrane region" description="Helical" evidence="9">
    <location>
        <begin position="148"/>
        <end position="168"/>
    </location>
</feature>
<keyword evidence="11" id="KW-1185">Reference proteome</keyword>
<dbReference type="Proteomes" id="UP000076959">
    <property type="component" value="Unassembled WGS sequence"/>
</dbReference>
<dbReference type="OrthoDB" id="9807115at2"/>
<evidence type="ECO:0000313" key="10">
    <source>
        <dbReference type="EMBL" id="OAF06684.1"/>
    </source>
</evidence>
<comment type="caution">
    <text evidence="10">The sequence shown here is derived from an EMBL/GenBank/DDBJ whole genome shotgun (WGS) entry which is preliminary data.</text>
</comment>
<sequence length="299" mass="31479">MLNAIIPLLLDSLASAALIFFAAVGLTLVFSVLRVLNVAHGSLYSIGGYVAASICLFIASRQLNPYLSFAALLFSAVFVAAIFGPLIERGLVRWTYGKSEAVQILITFGLFLILEDLQRVIFGVQSFYEDAPMRLLGTTSIGGVVYLNYQILLIGMALLVVIGLRLLINHTRLGRLITAVVTDREMAQSIGIDTNRIFILAFSLGVFLAALGGALATPTSGIAPGLGADTMVLAFAVAAIGGLGQIEGAAVASLIVGLARVLAIYLAPSLDAVAPYAAMLAVLLFRPYGLFGSVTARRI</sequence>
<dbReference type="RefSeq" id="WP_063702753.1">
    <property type="nucleotide sequence ID" value="NZ_LUUB01000074.1"/>
</dbReference>
<evidence type="ECO:0000256" key="6">
    <source>
        <dbReference type="ARBA" id="ARBA00022989"/>
    </source>
</evidence>
<feature type="transmembrane region" description="Helical" evidence="9">
    <location>
        <begin position="273"/>
        <end position="291"/>
    </location>
</feature>
<proteinExistence type="inferred from homology"/>
<keyword evidence="5" id="KW-0029">Amino-acid transport</keyword>
<feature type="transmembrane region" description="Helical" evidence="9">
    <location>
        <begin position="197"/>
        <end position="216"/>
    </location>
</feature>
<keyword evidence="4 9" id="KW-0812">Transmembrane</keyword>
<keyword evidence="7 9" id="KW-0472">Membrane</keyword>
<dbReference type="GO" id="GO:0022857">
    <property type="term" value="F:transmembrane transporter activity"/>
    <property type="evidence" value="ECO:0007669"/>
    <property type="project" value="InterPro"/>
</dbReference>
<dbReference type="Pfam" id="PF02653">
    <property type="entry name" value="BPD_transp_2"/>
    <property type="match status" value="1"/>
</dbReference>
<evidence type="ECO:0000256" key="4">
    <source>
        <dbReference type="ARBA" id="ARBA00022692"/>
    </source>
</evidence>
<dbReference type="PANTHER" id="PTHR11795">
    <property type="entry name" value="BRANCHED-CHAIN AMINO ACID TRANSPORT SYSTEM PERMEASE PROTEIN LIVH"/>
    <property type="match status" value="1"/>
</dbReference>
<organism evidence="10 11">
    <name type="scientific">Bradyrhizobium centrolobii</name>
    <dbReference type="NCBI Taxonomy" id="1505087"/>
    <lineage>
        <taxon>Bacteria</taxon>
        <taxon>Pseudomonadati</taxon>
        <taxon>Pseudomonadota</taxon>
        <taxon>Alphaproteobacteria</taxon>
        <taxon>Hyphomicrobiales</taxon>
        <taxon>Nitrobacteraceae</taxon>
        <taxon>Bradyrhizobium</taxon>
    </lineage>
</organism>
<dbReference type="GO" id="GO:0006865">
    <property type="term" value="P:amino acid transport"/>
    <property type="evidence" value="ECO:0007669"/>
    <property type="project" value="UniProtKB-KW"/>
</dbReference>
<dbReference type="InterPro" id="IPR001851">
    <property type="entry name" value="ABC_transp_permease"/>
</dbReference>
<evidence type="ECO:0000256" key="5">
    <source>
        <dbReference type="ARBA" id="ARBA00022970"/>
    </source>
</evidence>
<evidence type="ECO:0000256" key="8">
    <source>
        <dbReference type="ARBA" id="ARBA00037998"/>
    </source>
</evidence>
<keyword evidence="3" id="KW-1003">Cell membrane</keyword>